<evidence type="ECO:0000313" key="1">
    <source>
        <dbReference type="EMBL" id="ANY70439.1"/>
    </source>
</evidence>
<proteinExistence type="predicted"/>
<accession>A0A1B2DRV1</accession>
<reference evidence="1" key="1">
    <citation type="submission" date="2016-08" db="EMBL/GenBank/DDBJ databases">
        <title>Complete Genome Seqeunce of Paenibacillus sp. BIHB 4019 from tea rhizoplane.</title>
        <authorList>
            <person name="Thakur R."/>
            <person name="Swarnkar M.K."/>
            <person name="Gulati A."/>
        </authorList>
    </citation>
    <scope>NUCLEOTIDE SEQUENCE [LARGE SCALE GENOMIC DNA]</scope>
    <source>
        <strain evidence="1">BIHB4019</strain>
    </source>
</reference>
<sequence length="105" mass="12285">MTNQATTIPAHLMQDRHWKGTLHLFSQNDKLRMYFTAKYFNIPEGIIKTAALKTLSKPWSESEKFMLDLALHLYSDSNKVNLSDMDYLDSNNKRLALEAIRMRFC</sequence>
<gene>
    <name evidence="1" type="ORF">BBD42_31035</name>
</gene>
<organism evidence="1">
    <name type="scientific">Paenibacillus sp. BIHB 4019</name>
    <dbReference type="NCBI Taxonomy" id="1870819"/>
    <lineage>
        <taxon>Bacteria</taxon>
        <taxon>Bacillati</taxon>
        <taxon>Bacillota</taxon>
        <taxon>Bacilli</taxon>
        <taxon>Bacillales</taxon>
        <taxon>Paenibacillaceae</taxon>
        <taxon>Paenibacillus</taxon>
    </lineage>
</organism>
<dbReference type="EMBL" id="CP016808">
    <property type="protein sequence ID" value="ANY70439.1"/>
    <property type="molecule type" value="Genomic_DNA"/>
</dbReference>
<name>A0A1B2DRV1_9BACL</name>
<dbReference type="AlphaFoldDB" id="A0A1B2DRV1"/>
<dbReference type="RefSeq" id="WP_099521349.1">
    <property type="nucleotide sequence ID" value="NZ_CP016808.1"/>
</dbReference>
<protein>
    <submittedName>
        <fullName evidence="1">Uncharacterized protein</fullName>
    </submittedName>
</protein>